<dbReference type="EMBL" id="JAUSUE010000012">
    <property type="protein sequence ID" value="MDQ0204063.1"/>
    <property type="molecule type" value="Genomic_DNA"/>
</dbReference>
<dbReference type="RefSeq" id="WP_307224219.1">
    <property type="nucleotide sequence ID" value="NZ_CP116940.1"/>
</dbReference>
<dbReference type="Gene3D" id="3.90.1720.10">
    <property type="entry name" value="endopeptidase domain like (from Nostoc punctiforme)"/>
    <property type="match status" value="1"/>
</dbReference>
<evidence type="ECO:0000256" key="1">
    <source>
        <dbReference type="ARBA" id="ARBA00007074"/>
    </source>
</evidence>
<keyword evidence="4" id="KW-0788">Thiol protease</keyword>
<evidence type="ECO:0000313" key="6">
    <source>
        <dbReference type="EMBL" id="MDQ0204063.1"/>
    </source>
</evidence>
<comment type="similarity">
    <text evidence="1">Belongs to the peptidase C40 family.</text>
</comment>
<dbReference type="SUPFAM" id="SSF54001">
    <property type="entry name" value="Cysteine proteinases"/>
    <property type="match status" value="1"/>
</dbReference>
<accession>A0ABT9Y8A3</accession>
<comment type="caution">
    <text evidence="6">The sequence shown here is derived from an EMBL/GenBank/DDBJ whole genome shotgun (WGS) entry which is preliminary data.</text>
</comment>
<reference evidence="6 7" key="1">
    <citation type="submission" date="2023-07" db="EMBL/GenBank/DDBJ databases">
        <title>Genomic Encyclopedia of Type Strains, Phase IV (KMG-IV): sequencing the most valuable type-strain genomes for metagenomic binning, comparative biology and taxonomic classification.</title>
        <authorList>
            <person name="Goeker M."/>
        </authorList>
    </citation>
    <scope>NUCLEOTIDE SEQUENCE [LARGE SCALE GENOMIC DNA]</scope>
    <source>
        <strain evidence="6 7">DSM 16980</strain>
    </source>
</reference>
<feature type="domain" description="NlpC/P60" evidence="5">
    <location>
        <begin position="1"/>
        <end position="127"/>
    </location>
</feature>
<keyword evidence="3" id="KW-0378">Hydrolase</keyword>
<protein>
    <submittedName>
        <fullName evidence="6">Lipoprotein NlpC</fullName>
    </submittedName>
</protein>
<gene>
    <name evidence="6" type="ORF">J2S01_001785</name>
</gene>
<keyword evidence="7" id="KW-1185">Reference proteome</keyword>
<dbReference type="PROSITE" id="PS51935">
    <property type="entry name" value="NLPC_P60"/>
    <property type="match status" value="1"/>
</dbReference>
<dbReference type="Pfam" id="PF00877">
    <property type="entry name" value="NLPC_P60"/>
    <property type="match status" value="1"/>
</dbReference>
<evidence type="ECO:0000256" key="2">
    <source>
        <dbReference type="ARBA" id="ARBA00022670"/>
    </source>
</evidence>
<evidence type="ECO:0000256" key="4">
    <source>
        <dbReference type="ARBA" id="ARBA00022807"/>
    </source>
</evidence>
<dbReference type="InterPro" id="IPR000064">
    <property type="entry name" value="NLP_P60_dom"/>
</dbReference>
<keyword evidence="6" id="KW-0449">Lipoprotein</keyword>
<proteinExistence type="inferred from homology"/>
<sequence length="127" mass="14538">MQYDDLIGIPFKDGGRDKTGLDCWGLAKEIYYRKGIDLPEFNISAMATNRITDALTKNKPLWKKLNKPEEYALVVIKLVCGGWADHVGVCIDNNKFIHAYRRTGVVIDRLPKWQSHIAGFYVPGWLR</sequence>
<dbReference type="InterPro" id="IPR038765">
    <property type="entry name" value="Papain-like_cys_pep_sf"/>
</dbReference>
<keyword evidence="2" id="KW-0645">Protease</keyword>
<evidence type="ECO:0000313" key="7">
    <source>
        <dbReference type="Proteomes" id="UP001239167"/>
    </source>
</evidence>
<evidence type="ECO:0000259" key="5">
    <source>
        <dbReference type="PROSITE" id="PS51935"/>
    </source>
</evidence>
<evidence type="ECO:0000256" key="3">
    <source>
        <dbReference type="ARBA" id="ARBA00022801"/>
    </source>
</evidence>
<dbReference type="Proteomes" id="UP001239167">
    <property type="component" value="Unassembled WGS sequence"/>
</dbReference>
<organism evidence="6 7">
    <name type="scientific">Pectinatus haikarae</name>
    <dbReference type="NCBI Taxonomy" id="349096"/>
    <lineage>
        <taxon>Bacteria</taxon>
        <taxon>Bacillati</taxon>
        <taxon>Bacillota</taxon>
        <taxon>Negativicutes</taxon>
        <taxon>Selenomonadales</taxon>
        <taxon>Selenomonadaceae</taxon>
        <taxon>Pectinatus</taxon>
    </lineage>
</organism>
<name>A0ABT9Y8A3_9FIRM</name>